<sequence length="209" mass="22102">MPAKIAIIYYTTYGHIRKLVDATAAGVKAAKGADGAPLNAEVTIYQFPEILSDEILAKQYAAPKDTSIPVIKATDLPQYDGFIFAFPTRYGRAVAQASAFFDSTGGLWASQALNGKMGSIVTSTATQHGGQETTVATTLPFFAHHGIIFVPIGYKSKLISTTDAVQGGSPWGATTVAGPDGSRQPSELELELAAYHGEHFASIVTKYVS</sequence>
<reference evidence="3 4" key="1">
    <citation type="submission" date="2014-04" db="EMBL/GenBank/DDBJ databases">
        <authorList>
            <consortium name="DOE Joint Genome Institute"/>
            <person name="Kuo A."/>
            <person name="Zuccaro A."/>
            <person name="Kohler A."/>
            <person name="Nagy L.G."/>
            <person name="Floudas D."/>
            <person name="Copeland A."/>
            <person name="Barry K.W."/>
            <person name="Cichocki N."/>
            <person name="Veneault-Fourrey C."/>
            <person name="LaButti K."/>
            <person name="Lindquist E.A."/>
            <person name="Lipzen A."/>
            <person name="Lundell T."/>
            <person name="Morin E."/>
            <person name="Murat C."/>
            <person name="Sun H."/>
            <person name="Tunlid A."/>
            <person name="Henrissat B."/>
            <person name="Grigoriev I.V."/>
            <person name="Hibbett D.S."/>
            <person name="Martin F."/>
            <person name="Nordberg H.P."/>
            <person name="Cantor M.N."/>
            <person name="Hua S.X."/>
        </authorList>
    </citation>
    <scope>NUCLEOTIDE SEQUENCE [LARGE SCALE GENOMIC DNA]</scope>
    <source>
        <strain evidence="3 4">MAFF 305830</strain>
    </source>
</reference>
<dbReference type="EMBL" id="KN824298">
    <property type="protein sequence ID" value="KIM27583.1"/>
    <property type="molecule type" value="Genomic_DNA"/>
</dbReference>
<dbReference type="InterPro" id="IPR005025">
    <property type="entry name" value="FMN_Rdtase-like_dom"/>
</dbReference>
<dbReference type="InterPro" id="IPR029039">
    <property type="entry name" value="Flavoprotein-like_sf"/>
</dbReference>
<dbReference type="STRING" id="933852.A0A0C2WMS9"/>
<dbReference type="InterPro" id="IPR010089">
    <property type="entry name" value="Flavoprotein_WrbA-like"/>
</dbReference>
<dbReference type="NCBIfam" id="NF002999">
    <property type="entry name" value="PRK03767.1"/>
    <property type="match status" value="1"/>
</dbReference>
<keyword evidence="4" id="KW-1185">Reference proteome</keyword>
<gene>
    <name evidence="3" type="ORF">M408DRAFT_330016</name>
</gene>
<dbReference type="FunFam" id="3.40.50.360:FF:000001">
    <property type="entry name" value="NAD(P)H dehydrogenase (Quinone) FQR1-like"/>
    <property type="match status" value="1"/>
</dbReference>
<dbReference type="SUPFAM" id="SSF52218">
    <property type="entry name" value="Flavoproteins"/>
    <property type="match status" value="1"/>
</dbReference>
<feature type="domain" description="Flavodoxin-like" evidence="2">
    <location>
        <begin position="5"/>
        <end position="200"/>
    </location>
</feature>
<accession>A0A0C2WMS9</accession>
<dbReference type="GO" id="GO:0010181">
    <property type="term" value="F:FMN binding"/>
    <property type="evidence" value="ECO:0007669"/>
    <property type="project" value="InterPro"/>
</dbReference>
<evidence type="ECO:0000256" key="1">
    <source>
        <dbReference type="ARBA" id="ARBA00006961"/>
    </source>
</evidence>
<dbReference type="Gene3D" id="3.40.50.360">
    <property type="match status" value="1"/>
</dbReference>
<evidence type="ECO:0000313" key="3">
    <source>
        <dbReference type="EMBL" id="KIM27583.1"/>
    </source>
</evidence>
<dbReference type="NCBIfam" id="TIGR01755">
    <property type="entry name" value="flav_wrbA"/>
    <property type="match status" value="1"/>
</dbReference>
<dbReference type="InterPro" id="IPR008254">
    <property type="entry name" value="Flavodoxin/NO_synth"/>
</dbReference>
<organism evidence="3 4">
    <name type="scientific">Serendipita vermifera MAFF 305830</name>
    <dbReference type="NCBI Taxonomy" id="933852"/>
    <lineage>
        <taxon>Eukaryota</taxon>
        <taxon>Fungi</taxon>
        <taxon>Dikarya</taxon>
        <taxon>Basidiomycota</taxon>
        <taxon>Agaricomycotina</taxon>
        <taxon>Agaricomycetes</taxon>
        <taxon>Sebacinales</taxon>
        <taxon>Serendipitaceae</taxon>
        <taxon>Serendipita</taxon>
    </lineage>
</organism>
<dbReference type="PROSITE" id="PS50902">
    <property type="entry name" value="FLAVODOXIN_LIKE"/>
    <property type="match status" value="1"/>
</dbReference>
<dbReference type="GO" id="GO:0003955">
    <property type="term" value="F:NAD(P)H dehydrogenase (quinone) activity"/>
    <property type="evidence" value="ECO:0007669"/>
    <property type="project" value="InterPro"/>
</dbReference>
<evidence type="ECO:0000313" key="4">
    <source>
        <dbReference type="Proteomes" id="UP000054097"/>
    </source>
</evidence>
<comment type="similarity">
    <text evidence="1">Belongs to the WrbA family.</text>
</comment>
<reference evidence="4" key="2">
    <citation type="submission" date="2015-01" db="EMBL/GenBank/DDBJ databases">
        <title>Evolutionary Origins and Diversification of the Mycorrhizal Mutualists.</title>
        <authorList>
            <consortium name="DOE Joint Genome Institute"/>
            <consortium name="Mycorrhizal Genomics Consortium"/>
            <person name="Kohler A."/>
            <person name="Kuo A."/>
            <person name="Nagy L.G."/>
            <person name="Floudas D."/>
            <person name="Copeland A."/>
            <person name="Barry K.W."/>
            <person name="Cichocki N."/>
            <person name="Veneault-Fourrey C."/>
            <person name="LaButti K."/>
            <person name="Lindquist E.A."/>
            <person name="Lipzen A."/>
            <person name="Lundell T."/>
            <person name="Morin E."/>
            <person name="Murat C."/>
            <person name="Riley R."/>
            <person name="Ohm R."/>
            <person name="Sun H."/>
            <person name="Tunlid A."/>
            <person name="Henrissat B."/>
            <person name="Grigoriev I.V."/>
            <person name="Hibbett D.S."/>
            <person name="Martin F."/>
        </authorList>
    </citation>
    <scope>NUCLEOTIDE SEQUENCE [LARGE SCALE GENOMIC DNA]</scope>
    <source>
        <strain evidence="4">MAFF 305830</strain>
    </source>
</reference>
<dbReference type="AlphaFoldDB" id="A0A0C2WMS9"/>
<dbReference type="PANTHER" id="PTHR30546:SF23">
    <property type="entry name" value="FLAVOPROTEIN-LIKE PROTEIN YCP4-RELATED"/>
    <property type="match status" value="1"/>
</dbReference>
<protein>
    <submittedName>
        <fullName evidence="3">Benzoquinone reductase</fullName>
    </submittedName>
</protein>
<dbReference type="Proteomes" id="UP000054097">
    <property type="component" value="Unassembled WGS sequence"/>
</dbReference>
<name>A0A0C2WMS9_SERVB</name>
<proteinExistence type="inferred from homology"/>
<dbReference type="GO" id="GO:0016020">
    <property type="term" value="C:membrane"/>
    <property type="evidence" value="ECO:0007669"/>
    <property type="project" value="TreeGrafter"/>
</dbReference>
<evidence type="ECO:0000259" key="2">
    <source>
        <dbReference type="PROSITE" id="PS50902"/>
    </source>
</evidence>
<dbReference type="Pfam" id="PF03358">
    <property type="entry name" value="FMN_red"/>
    <property type="match status" value="1"/>
</dbReference>
<dbReference type="OrthoDB" id="504689at2759"/>
<dbReference type="HOGENOM" id="CLU_051402_0_2_1"/>
<dbReference type="PANTHER" id="PTHR30546">
    <property type="entry name" value="FLAVODOXIN-RELATED PROTEIN WRBA-RELATED"/>
    <property type="match status" value="1"/>
</dbReference>